<dbReference type="GO" id="GO:0005524">
    <property type="term" value="F:ATP binding"/>
    <property type="evidence" value="ECO:0007669"/>
    <property type="project" value="UniProtKB-KW"/>
</dbReference>
<feature type="domain" description="PurM-like C-terminal" evidence="15">
    <location>
        <begin position="176"/>
        <end position="340"/>
    </location>
</feature>
<protein>
    <recommendedName>
        <fullName evidence="4 13">Phosphoribosylformylglycinamidine cyclo-ligase</fullName>
        <ecNumber evidence="3 13">6.3.3.1</ecNumber>
    </recommendedName>
    <alternativeName>
        <fullName evidence="10 13">AIR synthase</fullName>
    </alternativeName>
    <alternativeName>
        <fullName evidence="11 13">AIRS</fullName>
    </alternativeName>
    <alternativeName>
        <fullName evidence="9 13">Phosphoribosyl-aminoimidazole synthetase</fullName>
    </alternativeName>
</protein>
<evidence type="ECO:0000313" key="16">
    <source>
        <dbReference type="EMBL" id="PXF63534.1"/>
    </source>
</evidence>
<dbReference type="Gene3D" id="3.90.650.10">
    <property type="entry name" value="PurM-like C-terminal domain"/>
    <property type="match status" value="1"/>
</dbReference>
<feature type="domain" description="PurM-like N-terminal" evidence="14">
    <location>
        <begin position="57"/>
        <end position="164"/>
    </location>
</feature>
<dbReference type="PANTHER" id="PTHR10520">
    <property type="entry name" value="TRIFUNCTIONAL PURINE BIOSYNTHETIC PROTEIN ADENOSINE-3-RELATED"/>
    <property type="match status" value="1"/>
</dbReference>
<dbReference type="InterPro" id="IPR010918">
    <property type="entry name" value="PurM-like_C_dom"/>
</dbReference>
<dbReference type="InterPro" id="IPR004733">
    <property type="entry name" value="PurM_cligase"/>
</dbReference>
<evidence type="ECO:0000256" key="1">
    <source>
        <dbReference type="ARBA" id="ARBA00004686"/>
    </source>
</evidence>
<keyword evidence="17" id="KW-1185">Reference proteome</keyword>
<dbReference type="EC" id="6.3.3.1" evidence="3 13"/>
<dbReference type="UniPathway" id="UPA00074">
    <property type="reaction ID" value="UER00129"/>
</dbReference>
<comment type="catalytic activity">
    <reaction evidence="12 13">
        <text>2-formamido-N(1)-(5-O-phospho-beta-D-ribosyl)acetamidine + ATP = 5-amino-1-(5-phospho-beta-D-ribosyl)imidazole + ADP + phosphate + H(+)</text>
        <dbReference type="Rhea" id="RHEA:23032"/>
        <dbReference type="ChEBI" id="CHEBI:15378"/>
        <dbReference type="ChEBI" id="CHEBI:30616"/>
        <dbReference type="ChEBI" id="CHEBI:43474"/>
        <dbReference type="ChEBI" id="CHEBI:137981"/>
        <dbReference type="ChEBI" id="CHEBI:147287"/>
        <dbReference type="ChEBI" id="CHEBI:456216"/>
        <dbReference type="EC" id="6.3.3.1"/>
    </reaction>
</comment>
<keyword evidence="13" id="KW-0963">Cytoplasm</keyword>
<reference evidence="16 17" key="1">
    <citation type="submission" date="2018-05" db="EMBL/GenBank/DDBJ databases">
        <title>Kangiella spongicola genome sequence.</title>
        <authorList>
            <person name="Maclea K.S."/>
            <person name="Goen A.E."/>
            <person name="Kelley C."/>
            <person name="Underriner A."/>
            <person name="Silverwood T."/>
            <person name="Trachtenberg A.M."/>
        </authorList>
    </citation>
    <scope>NUCLEOTIDE SEQUENCE [LARGE SCALE GENOMIC DNA]</scope>
    <source>
        <strain evidence="16 17">ATCC BAA-2076</strain>
    </source>
</reference>
<dbReference type="FunFam" id="3.90.650.10:FF:000001">
    <property type="entry name" value="Phosphoribosylformylglycinamidine cyclo-ligase"/>
    <property type="match status" value="1"/>
</dbReference>
<dbReference type="RefSeq" id="WP_110201333.1">
    <property type="nucleotide sequence ID" value="NZ_QICH01000002.1"/>
</dbReference>
<dbReference type="Pfam" id="PF00586">
    <property type="entry name" value="AIRS"/>
    <property type="match status" value="1"/>
</dbReference>
<keyword evidence="8 13" id="KW-0067">ATP-binding</keyword>
<dbReference type="OrthoDB" id="9777881at2"/>
<organism evidence="16 17">
    <name type="scientific">Kangiella spongicola</name>
    <dbReference type="NCBI Taxonomy" id="796379"/>
    <lineage>
        <taxon>Bacteria</taxon>
        <taxon>Pseudomonadati</taxon>
        <taxon>Pseudomonadota</taxon>
        <taxon>Gammaproteobacteria</taxon>
        <taxon>Kangiellales</taxon>
        <taxon>Kangiellaceae</taxon>
        <taxon>Kangiella</taxon>
    </lineage>
</organism>
<dbReference type="GO" id="GO:0005829">
    <property type="term" value="C:cytosol"/>
    <property type="evidence" value="ECO:0007669"/>
    <property type="project" value="TreeGrafter"/>
</dbReference>
<keyword evidence="6 13" id="KW-0547">Nucleotide-binding</keyword>
<dbReference type="CDD" id="cd02196">
    <property type="entry name" value="PurM"/>
    <property type="match status" value="1"/>
</dbReference>
<evidence type="ECO:0000256" key="7">
    <source>
        <dbReference type="ARBA" id="ARBA00022755"/>
    </source>
</evidence>
<dbReference type="EMBL" id="QICH01000002">
    <property type="protein sequence ID" value="PXF63534.1"/>
    <property type="molecule type" value="Genomic_DNA"/>
</dbReference>
<accession>A0A318D8J4</accession>
<evidence type="ECO:0000259" key="14">
    <source>
        <dbReference type="Pfam" id="PF00586"/>
    </source>
</evidence>
<evidence type="ECO:0000256" key="2">
    <source>
        <dbReference type="ARBA" id="ARBA00010280"/>
    </source>
</evidence>
<sequence>MSDKKSLSYKDAGVDIDAGNALVDRIKDVCKKTHRPEVLGNIGGFGALFDLPQGYEEPALVAGTDGVGTKLRLALDLQKHDTVGIDLVAMCVNDLIVQGAEPLFFLDYYATGKLDVDVAADVVTGIAEGCLQSGCSLIGGETAEMPGMYEGDDYDLAGFCVGIVDKKKIIDGSKVKSGDVLLGLASSGPHSNGYSLIRKILEVSGADVNQEFDNGKTLGETLLEPTKIYVKPLLRLFKEVEIKALSHITGGGLQENLPRVLPKSAKAVVNTNAWSMPKVFQWLQQEGNVDRLEMYRTFNCGIGMILVVSEENAEKAKDMLEMMGETVYTVGHIEARDDNEDQVIL</sequence>
<dbReference type="GO" id="GO:0004637">
    <property type="term" value="F:phosphoribosylamine-glycine ligase activity"/>
    <property type="evidence" value="ECO:0007669"/>
    <property type="project" value="TreeGrafter"/>
</dbReference>
<dbReference type="GO" id="GO:0046084">
    <property type="term" value="P:adenine biosynthetic process"/>
    <property type="evidence" value="ECO:0007669"/>
    <property type="project" value="TreeGrafter"/>
</dbReference>
<evidence type="ECO:0000259" key="15">
    <source>
        <dbReference type="Pfam" id="PF02769"/>
    </source>
</evidence>
<evidence type="ECO:0000313" key="17">
    <source>
        <dbReference type="Proteomes" id="UP000247689"/>
    </source>
</evidence>
<comment type="caution">
    <text evidence="16">The sequence shown here is derived from an EMBL/GenBank/DDBJ whole genome shotgun (WGS) entry which is preliminary data.</text>
</comment>
<evidence type="ECO:0000256" key="6">
    <source>
        <dbReference type="ARBA" id="ARBA00022741"/>
    </source>
</evidence>
<keyword evidence="5 13" id="KW-0436">Ligase</keyword>
<dbReference type="AlphaFoldDB" id="A0A318D8J4"/>
<dbReference type="Pfam" id="PF02769">
    <property type="entry name" value="AIRS_C"/>
    <property type="match status" value="1"/>
</dbReference>
<dbReference type="InterPro" id="IPR016188">
    <property type="entry name" value="PurM-like_N"/>
</dbReference>
<dbReference type="FunFam" id="3.30.1330.10:FF:000001">
    <property type="entry name" value="Phosphoribosylformylglycinamidine cyclo-ligase"/>
    <property type="match status" value="1"/>
</dbReference>
<dbReference type="GO" id="GO:0004641">
    <property type="term" value="F:phosphoribosylformylglycinamidine cyclo-ligase activity"/>
    <property type="evidence" value="ECO:0007669"/>
    <property type="project" value="UniProtKB-UniRule"/>
</dbReference>
<dbReference type="Gene3D" id="3.30.1330.10">
    <property type="entry name" value="PurM-like, N-terminal domain"/>
    <property type="match status" value="1"/>
</dbReference>
<evidence type="ECO:0000256" key="3">
    <source>
        <dbReference type="ARBA" id="ARBA00013047"/>
    </source>
</evidence>
<evidence type="ECO:0000256" key="4">
    <source>
        <dbReference type="ARBA" id="ARBA00020367"/>
    </source>
</evidence>
<comment type="pathway">
    <text evidence="1 13">Purine metabolism; IMP biosynthesis via de novo pathway; 5-amino-1-(5-phospho-D-ribosyl)imidazole from N(2)-formyl-N(1)-(5-phospho-D-ribosyl)glycinamide: step 2/2.</text>
</comment>
<evidence type="ECO:0000256" key="9">
    <source>
        <dbReference type="ARBA" id="ARBA00031908"/>
    </source>
</evidence>
<dbReference type="HAMAP" id="MF_00741">
    <property type="entry name" value="AIRS"/>
    <property type="match status" value="1"/>
</dbReference>
<name>A0A318D8J4_9GAMM</name>
<evidence type="ECO:0000256" key="8">
    <source>
        <dbReference type="ARBA" id="ARBA00022840"/>
    </source>
</evidence>
<gene>
    <name evidence="13" type="primary">purM</name>
    <name evidence="16" type="ORF">DL796_05975</name>
</gene>
<evidence type="ECO:0000256" key="11">
    <source>
        <dbReference type="ARBA" id="ARBA00033093"/>
    </source>
</evidence>
<dbReference type="InterPro" id="IPR036676">
    <property type="entry name" value="PurM-like_C_sf"/>
</dbReference>
<dbReference type="PANTHER" id="PTHR10520:SF12">
    <property type="entry name" value="TRIFUNCTIONAL PURINE BIOSYNTHETIC PROTEIN ADENOSINE-3"/>
    <property type="match status" value="1"/>
</dbReference>
<dbReference type="SUPFAM" id="SSF55326">
    <property type="entry name" value="PurM N-terminal domain-like"/>
    <property type="match status" value="1"/>
</dbReference>
<evidence type="ECO:0000256" key="10">
    <source>
        <dbReference type="ARBA" id="ARBA00032931"/>
    </source>
</evidence>
<evidence type="ECO:0000256" key="12">
    <source>
        <dbReference type="ARBA" id="ARBA00049057"/>
    </source>
</evidence>
<dbReference type="SUPFAM" id="SSF56042">
    <property type="entry name" value="PurM C-terminal domain-like"/>
    <property type="match status" value="1"/>
</dbReference>
<evidence type="ECO:0000256" key="5">
    <source>
        <dbReference type="ARBA" id="ARBA00022598"/>
    </source>
</evidence>
<dbReference type="NCBIfam" id="TIGR00878">
    <property type="entry name" value="purM"/>
    <property type="match status" value="1"/>
</dbReference>
<evidence type="ECO:0000256" key="13">
    <source>
        <dbReference type="HAMAP-Rule" id="MF_00741"/>
    </source>
</evidence>
<comment type="similarity">
    <text evidence="2 13">Belongs to the AIR synthase family.</text>
</comment>
<dbReference type="InterPro" id="IPR036921">
    <property type="entry name" value="PurM-like_N_sf"/>
</dbReference>
<dbReference type="GO" id="GO:0006189">
    <property type="term" value="P:'de novo' IMP biosynthetic process"/>
    <property type="evidence" value="ECO:0007669"/>
    <property type="project" value="UniProtKB-UniRule"/>
</dbReference>
<dbReference type="Proteomes" id="UP000247689">
    <property type="component" value="Unassembled WGS sequence"/>
</dbReference>
<comment type="subcellular location">
    <subcellularLocation>
        <location evidence="13">Cytoplasm</location>
    </subcellularLocation>
</comment>
<keyword evidence="7 13" id="KW-0658">Purine biosynthesis</keyword>
<proteinExistence type="inferred from homology"/>